<sequence>MNPQQIKIIIAIVVTLIFTIMFKPIVAMDVQPESDSNVTSVASSTPECRKKGINLHGKVQFVDSFPDLTIQYVSSFPEIKVEFVSSFPVNCGQWQKVDSFPDFKVQVVSSFADLKVKKVSSFPGMN</sequence>
<protein>
    <recommendedName>
        <fullName evidence="2">7(1) septoil knot domain-containing protein</fullName>
    </recommendedName>
</protein>
<evidence type="ECO:0000256" key="1">
    <source>
        <dbReference type="SAM" id="Phobius"/>
    </source>
</evidence>
<dbReference type="EMBL" id="UOEW01000322">
    <property type="protein sequence ID" value="VAW41714.1"/>
    <property type="molecule type" value="Genomic_DNA"/>
</dbReference>
<evidence type="ECO:0000259" key="2">
    <source>
        <dbReference type="Pfam" id="PF19647"/>
    </source>
</evidence>
<proteinExistence type="predicted"/>
<keyword evidence="1" id="KW-1133">Transmembrane helix</keyword>
<name>A0A3B0WDM5_9ZZZZ</name>
<keyword evidence="1" id="KW-0812">Transmembrane</keyword>
<evidence type="ECO:0000313" key="3">
    <source>
        <dbReference type="EMBL" id="VAW41714.1"/>
    </source>
</evidence>
<organism evidence="3">
    <name type="scientific">hydrothermal vent metagenome</name>
    <dbReference type="NCBI Taxonomy" id="652676"/>
    <lineage>
        <taxon>unclassified sequences</taxon>
        <taxon>metagenomes</taxon>
        <taxon>ecological metagenomes</taxon>
    </lineage>
</organism>
<feature type="transmembrane region" description="Helical" evidence="1">
    <location>
        <begin position="6"/>
        <end position="26"/>
    </location>
</feature>
<dbReference type="Pfam" id="PF19647">
    <property type="entry name" value="Septknot"/>
    <property type="match status" value="1"/>
</dbReference>
<feature type="domain" description="7(1) septoil knot" evidence="2">
    <location>
        <begin position="52"/>
        <end position="126"/>
    </location>
</feature>
<keyword evidence="1" id="KW-0472">Membrane</keyword>
<reference evidence="3" key="1">
    <citation type="submission" date="2018-06" db="EMBL/GenBank/DDBJ databases">
        <authorList>
            <person name="Zhirakovskaya E."/>
        </authorList>
    </citation>
    <scope>NUCLEOTIDE SEQUENCE</scope>
</reference>
<accession>A0A3B0WDM5</accession>
<gene>
    <name evidence="3" type="ORF">MNBD_GAMMA01-685</name>
</gene>
<dbReference type="AlphaFoldDB" id="A0A3B0WDM5"/>
<dbReference type="InterPro" id="IPR046148">
    <property type="entry name" value="Septknot"/>
</dbReference>